<feature type="compositionally biased region" description="Acidic residues" evidence="1">
    <location>
        <begin position="1310"/>
        <end position="1330"/>
    </location>
</feature>
<feature type="region of interest" description="Disordered" evidence="1">
    <location>
        <begin position="307"/>
        <end position="667"/>
    </location>
</feature>
<dbReference type="Proteomes" id="UP001233271">
    <property type="component" value="Chromosome 2"/>
</dbReference>
<feature type="region of interest" description="Disordered" evidence="1">
    <location>
        <begin position="1"/>
        <end position="270"/>
    </location>
</feature>
<feature type="compositionally biased region" description="Polar residues" evidence="1">
    <location>
        <begin position="519"/>
        <end position="530"/>
    </location>
</feature>
<name>A0AA48IAI6_9TREE</name>
<evidence type="ECO:0000313" key="3">
    <source>
        <dbReference type="Proteomes" id="UP001233271"/>
    </source>
</evidence>
<evidence type="ECO:0000256" key="1">
    <source>
        <dbReference type="SAM" id="MobiDB-lite"/>
    </source>
</evidence>
<feature type="compositionally biased region" description="Basic and acidic residues" evidence="1">
    <location>
        <begin position="35"/>
        <end position="53"/>
    </location>
</feature>
<feature type="compositionally biased region" description="Polar residues" evidence="1">
    <location>
        <begin position="102"/>
        <end position="122"/>
    </location>
</feature>
<dbReference type="KEGG" id="ccac:CcaHIS019_0205840"/>
<keyword evidence="3" id="KW-1185">Reference proteome</keyword>
<dbReference type="EMBL" id="AP028213">
    <property type="protein sequence ID" value="BEI89222.1"/>
    <property type="molecule type" value="Genomic_DNA"/>
</dbReference>
<feature type="compositionally biased region" description="Polar residues" evidence="1">
    <location>
        <begin position="455"/>
        <end position="469"/>
    </location>
</feature>
<proteinExistence type="predicted"/>
<feature type="region of interest" description="Disordered" evidence="1">
    <location>
        <begin position="1294"/>
        <end position="1336"/>
    </location>
</feature>
<feature type="region of interest" description="Disordered" evidence="1">
    <location>
        <begin position="813"/>
        <end position="865"/>
    </location>
</feature>
<feature type="compositionally biased region" description="Polar residues" evidence="1">
    <location>
        <begin position="141"/>
        <end position="150"/>
    </location>
</feature>
<feature type="compositionally biased region" description="Polar residues" evidence="1">
    <location>
        <begin position="10"/>
        <end position="34"/>
    </location>
</feature>
<feature type="compositionally biased region" description="Polar residues" evidence="1">
    <location>
        <begin position="160"/>
        <end position="175"/>
    </location>
</feature>
<organism evidence="2 3">
    <name type="scientific">Cutaneotrichosporon cavernicola</name>
    <dbReference type="NCBI Taxonomy" id="279322"/>
    <lineage>
        <taxon>Eukaryota</taxon>
        <taxon>Fungi</taxon>
        <taxon>Dikarya</taxon>
        <taxon>Basidiomycota</taxon>
        <taxon>Agaricomycotina</taxon>
        <taxon>Tremellomycetes</taxon>
        <taxon>Trichosporonales</taxon>
        <taxon>Trichosporonaceae</taxon>
        <taxon>Cutaneotrichosporon</taxon>
    </lineage>
</organism>
<evidence type="ECO:0000313" key="2">
    <source>
        <dbReference type="EMBL" id="BEI89222.1"/>
    </source>
</evidence>
<dbReference type="RefSeq" id="XP_060454488.1">
    <property type="nucleotide sequence ID" value="XM_060597612.1"/>
</dbReference>
<feature type="compositionally biased region" description="Basic and acidic residues" evidence="1">
    <location>
        <begin position="759"/>
        <end position="786"/>
    </location>
</feature>
<feature type="compositionally biased region" description="Basic and acidic residues" evidence="1">
    <location>
        <begin position="343"/>
        <end position="355"/>
    </location>
</feature>
<feature type="region of interest" description="Disordered" evidence="1">
    <location>
        <begin position="700"/>
        <end position="788"/>
    </location>
</feature>
<dbReference type="GeneID" id="85493093"/>
<accession>A0AA48IAI6</accession>
<sequence length="1336" mass="145734">MPFDDDDIGGSSNPICVSSDSSVTPSNDAASTLSRSRDVDLDRALRELERNDSRNAQAGSSRHKPLRPHSPGVPGKRRIVDETLVSRYDYSEPERKVRQHTRTPSQTTLMSFIKTSPSTKNRVQADAPAGRSRNGDRAFQRTPSFGSLPTSRLAPPAKRNGQSSSRSILGGTSTEDAIELSDVSRRRSRRPTSPPPSRGFASRRHSRADTRQPSVQALPPAARRPPGKMASNSQPVVVISDSDEETPVAGGAHKRTVTASPRKELKDPRILVPETVASPLRGRSLVEETVLPRPPISAVVASQSYIVPESATSSAPAIVLDDSDESRTRLPRRSSRARSAATPEERQERQRRANERIMTPASIAELPSILDGLAKTPTPKKPVPKKLAPAPDANSAKRRLFAANANLDDESYRPNPGSVLARPVKPDRAAWYQANRPRRSLPVAGKYALPPVDTPIQQWPTRPGTSHTPQARKRKSAERHIKTPGPAERRSPKPPGGHSLATPAAAEPKSKTPAPAGRRSQTTVVTQPRSQTRDMRSPANGHKISIPVQPGPHSRARAAPSKPASPSPVAPKDVSDQSGPSTPQHQRCSSMSSCLTPLPLTQIPPDSPAASLQSHSTLRPERLEVVREEPSANMNQPGGRGSLPVPAEPPAVEAVEEADSGSATDYENAGSEFGLDLYADFAEFAGSPSQSILITPAKRSMTRLSVSPTASKTFRSHVASKFGVTTEAGESTAGPGPPEHSESLYKASQPPMSPTARLLAEEQERERKVAEERERAQTAAAEREANNRAQFEAIKLLEGSDDSDDGDELRLSQVFRDIERTPSPGVRRSVRQRQSVSKVSDDDHDPSLPQRPQFKSNPNHSKLFKELDRDTRRGMTTAHIEAALSASASPERRQLDLANVSGVDEAVLAEAQRIQREGARKEEREAVHSVFWEEDRRLAVEGPPLPLRCAYQDYSVEMLEDVYDESTLARLVSCLPVPASTEVLLNEWLFELAFCARDEELAYVALERLLEFIVSSTNEPTQAPDGLFWLMNSAWYQLGAKVRESERPLARVARDRATASTFICRIASMAANKGWLGSHCAWFMLCHLAVLASDSSTSSALSRQIEAATADLFNLVLKENPHDNMIAEELASLELAPQVRSVLALGQRNSASRAAVRWTTIGLLLANDEDAVKKEGGARPIAHRVLQGLYRIEDEIRSENADYGRISNLLALWCAGLTDLDDGWSNDPEAAWVVRESLRLRDLVRDDPDDPATSEVKGRLQLTHHIVSLHVQAATDRERRARIAGKGLEVGVHGQTRLSFGRGEGKQSDGEGEQNDGEGEQNDGEGEQNDGEDRNI</sequence>
<protein>
    <submittedName>
        <fullName evidence="2">Uncharacterized protein</fullName>
    </submittedName>
</protein>
<feature type="compositionally biased region" description="Polar residues" evidence="1">
    <location>
        <begin position="702"/>
        <end position="713"/>
    </location>
</feature>
<gene>
    <name evidence="2" type="ORF">CcaverHIS019_0205840</name>
</gene>
<feature type="compositionally biased region" description="Polar residues" evidence="1">
    <location>
        <begin position="577"/>
        <end position="595"/>
    </location>
</feature>
<feature type="compositionally biased region" description="Basic and acidic residues" evidence="1">
    <location>
        <begin position="618"/>
        <end position="630"/>
    </location>
</feature>
<reference evidence="2" key="1">
    <citation type="journal article" date="2023" name="BMC Genomics">
        <title>Chromosome-level genome assemblies of Cutaneotrichosporon spp. (Trichosporonales, Basidiomycota) reveal imbalanced evolution between nucleotide sequences and chromosome synteny.</title>
        <authorList>
            <person name="Kobayashi Y."/>
            <person name="Kayamori A."/>
            <person name="Aoki K."/>
            <person name="Shiwa Y."/>
            <person name="Matsutani M."/>
            <person name="Fujita N."/>
            <person name="Sugita T."/>
            <person name="Iwasaki W."/>
            <person name="Tanaka N."/>
            <person name="Takashima M."/>
        </authorList>
    </citation>
    <scope>NUCLEOTIDE SEQUENCE</scope>
    <source>
        <strain evidence="2">HIS019</strain>
    </source>
</reference>